<dbReference type="OrthoDB" id="395856at2"/>
<evidence type="ECO:0000256" key="1">
    <source>
        <dbReference type="ARBA" id="ARBA00022729"/>
    </source>
</evidence>
<dbReference type="InterPro" id="IPR036412">
    <property type="entry name" value="HAD-like_sf"/>
</dbReference>
<dbReference type="STRING" id="262004.SAMN04489796_10954"/>
<dbReference type="SFLD" id="SFLDG01125">
    <property type="entry name" value="C1.1:_Acid_Phosphatase_Like"/>
    <property type="match status" value="1"/>
</dbReference>
<accession>A0A1G8JDI5</accession>
<keyword evidence="2" id="KW-0449">Lipoprotein</keyword>
<dbReference type="PROSITE" id="PS51257">
    <property type="entry name" value="PROKAR_LIPOPROTEIN"/>
    <property type="match status" value="1"/>
</dbReference>
<dbReference type="Gene3D" id="3.40.50.1000">
    <property type="entry name" value="HAD superfamily/HAD-like"/>
    <property type="match status" value="1"/>
</dbReference>
<sequence length="279" mass="32448">MKNNILITLFAMTLFFGCRVHELSVNQDKQKKVITENINIPIREYSIQSVLWQQHAAEYRALTYQAFYLAQMRLNDIIANKVDLKKPLAIVTDIDETVLNNSPYSGKQVELDEDYNTLRWTEWVKKKKAAVIPGALDFFNYAKSKSIEVFYISNRSINQKNETIDNLQIIGFPFADEAHVLLKDSLSGKQPRRLHVQETHEIVLLLGDNLSDFSDVFEERSTIERNRNVDSLKAFFGKKFIVLPNTIYGDWETKGILEGKHNWTNFQKDSIRHQKIISY</sequence>
<dbReference type="EMBL" id="FNCZ01000009">
    <property type="protein sequence ID" value="SDI29256.1"/>
    <property type="molecule type" value="Genomic_DNA"/>
</dbReference>
<name>A0A1G8JDI5_9FLAO</name>
<keyword evidence="3" id="KW-1185">Reference proteome</keyword>
<evidence type="ECO:0000313" key="2">
    <source>
        <dbReference type="EMBL" id="SDI29256.1"/>
    </source>
</evidence>
<dbReference type="Pfam" id="PF03767">
    <property type="entry name" value="Acid_phosphat_B"/>
    <property type="match status" value="1"/>
</dbReference>
<dbReference type="GO" id="GO:0009279">
    <property type="term" value="C:cell outer membrane"/>
    <property type="evidence" value="ECO:0007669"/>
    <property type="project" value="InterPro"/>
</dbReference>
<dbReference type="CDD" id="cd07534">
    <property type="entry name" value="HAD_CAP"/>
    <property type="match status" value="1"/>
</dbReference>
<dbReference type="SUPFAM" id="SSF56784">
    <property type="entry name" value="HAD-like"/>
    <property type="match status" value="1"/>
</dbReference>
<reference evidence="3" key="1">
    <citation type="submission" date="2016-10" db="EMBL/GenBank/DDBJ databases">
        <authorList>
            <person name="Varghese N."/>
            <person name="Submissions S."/>
        </authorList>
    </citation>
    <scope>NUCLEOTIDE SEQUENCE [LARGE SCALE GENOMIC DNA]</scope>
    <source>
        <strain evidence="3">DSM 15363</strain>
    </source>
</reference>
<dbReference type="SFLD" id="SFLDS00003">
    <property type="entry name" value="Haloacid_Dehalogenase"/>
    <property type="match status" value="1"/>
</dbReference>
<dbReference type="PIRSF" id="PIRSF019271">
    <property type="entry name" value="Acid_Ptase_C"/>
    <property type="match status" value="1"/>
</dbReference>
<dbReference type="AlphaFoldDB" id="A0A1G8JDI5"/>
<proteinExistence type="predicted"/>
<dbReference type="RefSeq" id="WP_092470064.1">
    <property type="nucleotide sequence ID" value="NZ_FNCZ01000009.1"/>
</dbReference>
<protein>
    <submittedName>
        <fullName evidence="2">5'-nucleotidase, lipoprotein e(P4) family</fullName>
    </submittedName>
</protein>
<dbReference type="InterPro" id="IPR006423">
    <property type="entry name" value="Lipo_e_P4"/>
</dbReference>
<dbReference type="InterPro" id="IPR005519">
    <property type="entry name" value="Acid_phosphat_B-like"/>
</dbReference>
<dbReference type="PANTHER" id="PTHR31284">
    <property type="entry name" value="ACID PHOSPHATASE-LIKE PROTEIN"/>
    <property type="match status" value="1"/>
</dbReference>
<evidence type="ECO:0000313" key="3">
    <source>
        <dbReference type="Proteomes" id="UP000199492"/>
    </source>
</evidence>
<dbReference type="NCBIfam" id="TIGR01533">
    <property type="entry name" value="lipo_e_P4"/>
    <property type="match status" value="1"/>
</dbReference>
<gene>
    <name evidence="2" type="ORF">SAMN04489796_10954</name>
</gene>
<keyword evidence="1" id="KW-0732">Signal</keyword>
<dbReference type="InterPro" id="IPR023214">
    <property type="entry name" value="HAD_sf"/>
</dbReference>
<dbReference type="Proteomes" id="UP000199492">
    <property type="component" value="Unassembled WGS sequence"/>
</dbReference>
<dbReference type="PANTHER" id="PTHR31284:SF10">
    <property type="entry name" value="ACID PHOSPHATASE-LIKE PROTEIN"/>
    <property type="match status" value="1"/>
</dbReference>
<organism evidence="2 3">
    <name type="scientific">Winogradskyella thalassocola</name>
    <dbReference type="NCBI Taxonomy" id="262004"/>
    <lineage>
        <taxon>Bacteria</taxon>
        <taxon>Pseudomonadati</taxon>
        <taxon>Bacteroidota</taxon>
        <taxon>Flavobacteriia</taxon>
        <taxon>Flavobacteriales</taxon>
        <taxon>Flavobacteriaceae</taxon>
        <taxon>Winogradskyella</taxon>
    </lineage>
</organism>